<keyword evidence="6" id="KW-1185">Reference proteome</keyword>
<comment type="caution">
    <text evidence="5">The sequence shown here is derived from an EMBL/GenBank/DDBJ whole genome shotgun (WGS) entry which is preliminary data.</text>
</comment>
<dbReference type="Pfam" id="PF04488">
    <property type="entry name" value="Gly_transf_sug"/>
    <property type="match status" value="1"/>
</dbReference>
<evidence type="ECO:0000256" key="1">
    <source>
        <dbReference type="ARBA" id="ARBA00009003"/>
    </source>
</evidence>
<name>A0A8K0RHU2_9HYPO</name>
<gene>
    <name evidence="5" type="ORF">BKA59DRAFT_409060</name>
</gene>
<dbReference type="InterPro" id="IPR007577">
    <property type="entry name" value="GlycoTrfase_DXD_sugar-bd_CS"/>
</dbReference>
<dbReference type="InterPro" id="IPR051706">
    <property type="entry name" value="Glycosyltransferase_domain"/>
</dbReference>
<dbReference type="GO" id="GO:0016020">
    <property type="term" value="C:membrane"/>
    <property type="evidence" value="ECO:0007669"/>
    <property type="project" value="GOC"/>
</dbReference>
<dbReference type="AlphaFoldDB" id="A0A8K0RHU2"/>
<protein>
    <submittedName>
        <fullName evidence="5">Nucleotide-diphospho-sugar transferase</fullName>
    </submittedName>
</protein>
<keyword evidence="2 5" id="KW-0808">Transferase</keyword>
<dbReference type="PANTHER" id="PTHR32385:SF15">
    <property type="entry name" value="INOSITOL PHOSPHOCERAMIDE MANNOSYLTRANSFERASE 1"/>
    <property type="match status" value="1"/>
</dbReference>
<dbReference type="GO" id="GO:0051999">
    <property type="term" value="P:mannosyl-inositol phosphorylceramide biosynthetic process"/>
    <property type="evidence" value="ECO:0007669"/>
    <property type="project" value="TreeGrafter"/>
</dbReference>
<dbReference type="PANTHER" id="PTHR32385">
    <property type="entry name" value="MANNOSYL PHOSPHORYLINOSITOL CERAMIDE SYNTHASE"/>
    <property type="match status" value="1"/>
</dbReference>
<evidence type="ECO:0000256" key="4">
    <source>
        <dbReference type="SAM" id="SignalP"/>
    </source>
</evidence>
<evidence type="ECO:0000256" key="3">
    <source>
        <dbReference type="SAM" id="Phobius"/>
    </source>
</evidence>
<dbReference type="EMBL" id="JAGPXF010000009">
    <property type="protein sequence ID" value="KAH7231186.1"/>
    <property type="molecule type" value="Genomic_DNA"/>
</dbReference>
<dbReference type="GO" id="GO:0000030">
    <property type="term" value="F:mannosyltransferase activity"/>
    <property type="evidence" value="ECO:0007669"/>
    <property type="project" value="TreeGrafter"/>
</dbReference>
<feature type="chain" id="PRO_5035472957" evidence="4">
    <location>
        <begin position="25"/>
        <end position="338"/>
    </location>
</feature>
<evidence type="ECO:0000313" key="5">
    <source>
        <dbReference type="EMBL" id="KAH7231186.1"/>
    </source>
</evidence>
<sequence>MARPCRRNVLRAVTLLTLALGSFSVLHQLSYLVDVVAHDTLPRSIQTITKCPLSNRENTGKPSVQTSPKIPNLVHQIWKTSDVSTYPLEASYNSWTFFFKPLNYTVKLWTDEDIRILIHHKYPWLLHTYESYPHNVQRADIARLVAIHAEGGIYADLDVYPVSKNWAIKDGIMCMQRLGIQAVFPPMAGNRGMSNHFFMAERGSRFLEAALQEATRRGVRSKRIVSPYLQVFWSTGPLMITAAAYQFLQTSSPAKQSQLLTVMDQKFTGSVISHKAGRSWHGWDGHALNWIADNLDEGYCKIIFGFLICVSIGGWLIIRRRRNGFDCIYKTSVEPDRS</sequence>
<reference evidence="5" key="1">
    <citation type="journal article" date="2021" name="Nat. Commun.">
        <title>Genetic determinants of endophytism in the Arabidopsis root mycobiome.</title>
        <authorList>
            <person name="Mesny F."/>
            <person name="Miyauchi S."/>
            <person name="Thiergart T."/>
            <person name="Pickel B."/>
            <person name="Atanasova L."/>
            <person name="Karlsson M."/>
            <person name="Huettel B."/>
            <person name="Barry K.W."/>
            <person name="Haridas S."/>
            <person name="Chen C."/>
            <person name="Bauer D."/>
            <person name="Andreopoulos W."/>
            <person name="Pangilinan J."/>
            <person name="LaButti K."/>
            <person name="Riley R."/>
            <person name="Lipzen A."/>
            <person name="Clum A."/>
            <person name="Drula E."/>
            <person name="Henrissat B."/>
            <person name="Kohler A."/>
            <person name="Grigoriev I.V."/>
            <person name="Martin F.M."/>
            <person name="Hacquard S."/>
        </authorList>
    </citation>
    <scope>NUCLEOTIDE SEQUENCE</scope>
    <source>
        <strain evidence="5">MPI-SDFR-AT-0068</strain>
    </source>
</reference>
<evidence type="ECO:0000313" key="6">
    <source>
        <dbReference type="Proteomes" id="UP000813427"/>
    </source>
</evidence>
<evidence type="ECO:0000256" key="2">
    <source>
        <dbReference type="ARBA" id="ARBA00022679"/>
    </source>
</evidence>
<accession>A0A8K0RHU2</accession>
<dbReference type="OrthoDB" id="409543at2759"/>
<dbReference type="Proteomes" id="UP000813427">
    <property type="component" value="Unassembled WGS sequence"/>
</dbReference>
<keyword evidence="3" id="KW-0472">Membrane</keyword>
<feature type="transmembrane region" description="Helical" evidence="3">
    <location>
        <begin position="302"/>
        <end position="318"/>
    </location>
</feature>
<dbReference type="Gene3D" id="3.90.550.20">
    <property type="match status" value="1"/>
</dbReference>
<comment type="similarity">
    <text evidence="1">Belongs to the glycosyltransferase 32 family.</text>
</comment>
<organism evidence="5 6">
    <name type="scientific">Fusarium tricinctum</name>
    <dbReference type="NCBI Taxonomy" id="61284"/>
    <lineage>
        <taxon>Eukaryota</taxon>
        <taxon>Fungi</taxon>
        <taxon>Dikarya</taxon>
        <taxon>Ascomycota</taxon>
        <taxon>Pezizomycotina</taxon>
        <taxon>Sordariomycetes</taxon>
        <taxon>Hypocreomycetidae</taxon>
        <taxon>Hypocreales</taxon>
        <taxon>Nectriaceae</taxon>
        <taxon>Fusarium</taxon>
        <taxon>Fusarium tricinctum species complex</taxon>
    </lineage>
</organism>
<keyword evidence="4" id="KW-0732">Signal</keyword>
<proteinExistence type="inferred from homology"/>
<dbReference type="SUPFAM" id="SSF53448">
    <property type="entry name" value="Nucleotide-diphospho-sugar transferases"/>
    <property type="match status" value="1"/>
</dbReference>
<keyword evidence="3" id="KW-1133">Transmembrane helix</keyword>
<dbReference type="InterPro" id="IPR029044">
    <property type="entry name" value="Nucleotide-diphossugar_trans"/>
</dbReference>
<feature type="signal peptide" evidence="4">
    <location>
        <begin position="1"/>
        <end position="24"/>
    </location>
</feature>
<keyword evidence="3" id="KW-0812">Transmembrane</keyword>